<evidence type="ECO:0000313" key="1">
    <source>
        <dbReference type="EMBL" id="KAF6231086.1"/>
    </source>
</evidence>
<proteinExistence type="predicted"/>
<dbReference type="EMBL" id="JACCJC010000061">
    <property type="protein sequence ID" value="KAF6231086.1"/>
    <property type="molecule type" value="Genomic_DNA"/>
</dbReference>
<keyword evidence="2" id="KW-1185">Reference proteome</keyword>
<reference evidence="1 2" key="1">
    <citation type="journal article" date="2020" name="Genomics">
        <title>Complete, high-quality genomes from long-read metagenomic sequencing of two wolf lichen thalli reveals enigmatic genome architecture.</title>
        <authorList>
            <person name="McKenzie S.K."/>
            <person name="Walston R.F."/>
            <person name="Allen J.L."/>
        </authorList>
    </citation>
    <scope>NUCLEOTIDE SEQUENCE [LARGE SCALE GENOMIC DNA]</scope>
    <source>
        <strain evidence="1">WasteWater2</strain>
    </source>
</reference>
<dbReference type="RefSeq" id="XP_037160519.1">
    <property type="nucleotide sequence ID" value="XM_037312671.1"/>
</dbReference>
<name>A0A8H6FM64_9LECA</name>
<organism evidence="1 2">
    <name type="scientific">Letharia columbiana</name>
    <dbReference type="NCBI Taxonomy" id="112416"/>
    <lineage>
        <taxon>Eukaryota</taxon>
        <taxon>Fungi</taxon>
        <taxon>Dikarya</taxon>
        <taxon>Ascomycota</taxon>
        <taxon>Pezizomycotina</taxon>
        <taxon>Lecanoromycetes</taxon>
        <taxon>OSLEUM clade</taxon>
        <taxon>Lecanoromycetidae</taxon>
        <taxon>Lecanorales</taxon>
        <taxon>Lecanorineae</taxon>
        <taxon>Parmeliaceae</taxon>
        <taxon>Letharia</taxon>
    </lineage>
</organism>
<accession>A0A8H6FM64</accession>
<dbReference type="AlphaFoldDB" id="A0A8H6FM64"/>
<comment type="caution">
    <text evidence="1">The sequence shown here is derived from an EMBL/GenBank/DDBJ whole genome shotgun (WGS) entry which is preliminary data.</text>
</comment>
<dbReference type="GeneID" id="59292432"/>
<protein>
    <submittedName>
        <fullName evidence="1">Uncharacterized protein</fullName>
    </submittedName>
</protein>
<sequence>MDQPSKQRLFFPSKKSTAKAQENHHLHTFFSITLELKNARKASNICTPIVVAAANGSIKYSIRTNAFCSIEDPIALYGGVGGREGERDAFRDVREG</sequence>
<gene>
    <name evidence="1" type="ORF">HO173_010786</name>
</gene>
<evidence type="ECO:0000313" key="2">
    <source>
        <dbReference type="Proteomes" id="UP000578531"/>
    </source>
</evidence>
<dbReference type="Proteomes" id="UP000578531">
    <property type="component" value="Unassembled WGS sequence"/>
</dbReference>